<gene>
    <name evidence="3" type="ORF">NIASO_20535</name>
</gene>
<keyword evidence="4" id="KW-1185">Reference proteome</keyword>
<evidence type="ECO:0000313" key="3">
    <source>
        <dbReference type="EMBL" id="AHF18099.1"/>
    </source>
</evidence>
<dbReference type="Proteomes" id="UP000003586">
    <property type="component" value="Chromosome"/>
</dbReference>
<sequence length="239" mass="25940">MKQNKSYLKLLILAVTVTIAGTAMAQVDLGIKAGLNLSSLHIQDQNGNRITGAQLTPGANLGLTFDIPVGYEFFIQPAALFSMKGAKMTYDANDYMWQDGSTSQNGDYTRINTYNVEVPINFLYKPQAGSGHFMIGVGPYFAYAAGGNYRSVLNGNTTTGKMEFINDYAKEDGNNNTLVLGKPFDVGGNILIGYEFYNRVSVQLNGQTSFSNLEPKDHGNRNGAVLRNGGLGISVGYRF</sequence>
<dbReference type="HOGENOM" id="CLU_082049_1_1_10"/>
<evidence type="ECO:0000259" key="2">
    <source>
        <dbReference type="Pfam" id="PF13568"/>
    </source>
</evidence>
<organism evidence="3 4">
    <name type="scientific">Niabella soli DSM 19437</name>
    <dbReference type="NCBI Taxonomy" id="929713"/>
    <lineage>
        <taxon>Bacteria</taxon>
        <taxon>Pseudomonadati</taxon>
        <taxon>Bacteroidota</taxon>
        <taxon>Chitinophagia</taxon>
        <taxon>Chitinophagales</taxon>
        <taxon>Chitinophagaceae</taxon>
        <taxon>Niabella</taxon>
    </lineage>
</organism>
<keyword evidence="1" id="KW-0732">Signal</keyword>
<reference evidence="3 4" key="1">
    <citation type="submission" date="2013-12" db="EMBL/GenBank/DDBJ databases">
        <authorList>
            <consortium name="DOE Joint Genome Institute"/>
            <person name="Eisen J."/>
            <person name="Huntemann M."/>
            <person name="Han J."/>
            <person name="Chen A."/>
            <person name="Kyrpides N."/>
            <person name="Mavromatis K."/>
            <person name="Markowitz V."/>
            <person name="Palaniappan K."/>
            <person name="Ivanova N."/>
            <person name="Schaumberg A."/>
            <person name="Pati A."/>
            <person name="Liolios K."/>
            <person name="Nordberg H.P."/>
            <person name="Cantor M.N."/>
            <person name="Hua S.X."/>
            <person name="Woyke T."/>
        </authorList>
    </citation>
    <scope>NUCLEOTIDE SEQUENCE [LARGE SCALE GENOMIC DNA]</scope>
    <source>
        <strain evidence="4">DSM 19437</strain>
    </source>
</reference>
<name>W0F9E6_9BACT</name>
<feature type="domain" description="Outer membrane protein beta-barrel" evidence="2">
    <location>
        <begin position="26"/>
        <end position="213"/>
    </location>
</feature>
<dbReference type="OrthoDB" id="1011748at2"/>
<evidence type="ECO:0000256" key="1">
    <source>
        <dbReference type="SAM" id="SignalP"/>
    </source>
</evidence>
<dbReference type="STRING" id="929713.NIASO_20535"/>
<evidence type="ECO:0000313" key="4">
    <source>
        <dbReference type="Proteomes" id="UP000003586"/>
    </source>
</evidence>
<dbReference type="EMBL" id="CP007035">
    <property type="protein sequence ID" value="AHF18099.1"/>
    <property type="molecule type" value="Genomic_DNA"/>
</dbReference>
<dbReference type="KEGG" id="nso:NIASO_20535"/>
<accession>W0F9E6</accession>
<dbReference type="RefSeq" id="WP_008582576.1">
    <property type="nucleotide sequence ID" value="NZ_CP007035.1"/>
</dbReference>
<proteinExistence type="predicted"/>
<dbReference type="eggNOG" id="ENOG5032ERD">
    <property type="taxonomic scope" value="Bacteria"/>
</dbReference>
<feature type="signal peptide" evidence="1">
    <location>
        <begin position="1"/>
        <end position="25"/>
    </location>
</feature>
<dbReference type="Pfam" id="PF13568">
    <property type="entry name" value="OMP_b-brl_2"/>
    <property type="match status" value="1"/>
</dbReference>
<protein>
    <recommendedName>
        <fullName evidence="2">Outer membrane protein beta-barrel domain-containing protein</fullName>
    </recommendedName>
</protein>
<dbReference type="AlphaFoldDB" id="W0F9E6"/>
<dbReference type="InterPro" id="IPR025665">
    <property type="entry name" value="Beta-barrel_OMP_2"/>
</dbReference>
<feature type="chain" id="PRO_5004788664" description="Outer membrane protein beta-barrel domain-containing protein" evidence="1">
    <location>
        <begin position="26"/>
        <end position="239"/>
    </location>
</feature>